<dbReference type="AlphaFoldDB" id="X0W1K0"/>
<evidence type="ECO:0000313" key="3">
    <source>
        <dbReference type="EMBL" id="GAG17222.1"/>
    </source>
</evidence>
<dbReference type="InterPro" id="IPR041796">
    <property type="entry name" value="Mre11_N"/>
</dbReference>
<dbReference type="InterPro" id="IPR050535">
    <property type="entry name" value="DNA_Repair-Maintenance_Comp"/>
</dbReference>
<comment type="caution">
    <text evidence="3">The sequence shown here is derived from an EMBL/GenBank/DDBJ whole genome shotgun (WGS) entry which is preliminary data.</text>
</comment>
<evidence type="ECO:0000256" key="1">
    <source>
        <dbReference type="ARBA" id="ARBA00022801"/>
    </source>
</evidence>
<dbReference type="SUPFAM" id="SSF56300">
    <property type="entry name" value="Metallo-dependent phosphatases"/>
    <property type="match status" value="1"/>
</dbReference>
<name>X0W1K0_9ZZZZ</name>
<protein>
    <recommendedName>
        <fullName evidence="2">Calcineurin-like phosphoesterase domain-containing protein</fullName>
    </recommendedName>
</protein>
<dbReference type="Gene3D" id="3.60.21.10">
    <property type="match status" value="1"/>
</dbReference>
<feature type="non-terminal residue" evidence="3">
    <location>
        <position position="256"/>
    </location>
</feature>
<feature type="domain" description="Calcineurin-like phosphoesterase" evidence="2">
    <location>
        <begin position="15"/>
        <end position="189"/>
    </location>
</feature>
<dbReference type="InterPro" id="IPR029052">
    <property type="entry name" value="Metallo-depent_PP-like"/>
</dbReference>
<gene>
    <name evidence="3" type="ORF">S01H1_58141</name>
</gene>
<dbReference type="PANTHER" id="PTHR30337">
    <property type="entry name" value="COMPONENT OF ATP-DEPENDENT DSDNA EXONUCLEASE"/>
    <property type="match status" value="1"/>
</dbReference>
<keyword evidence="1" id="KW-0378">Hydrolase</keyword>
<dbReference type="CDD" id="cd00840">
    <property type="entry name" value="MPP_Mre11_N"/>
    <property type="match status" value="1"/>
</dbReference>
<dbReference type="InterPro" id="IPR004843">
    <property type="entry name" value="Calcineurin-like_PHP"/>
</dbReference>
<evidence type="ECO:0000259" key="2">
    <source>
        <dbReference type="Pfam" id="PF00149"/>
    </source>
</evidence>
<reference evidence="3" key="1">
    <citation type="journal article" date="2014" name="Front. Microbiol.">
        <title>High frequency of phylogenetically diverse reductive dehalogenase-homologous genes in deep subseafloor sedimentary metagenomes.</title>
        <authorList>
            <person name="Kawai M."/>
            <person name="Futagami T."/>
            <person name="Toyoda A."/>
            <person name="Takaki Y."/>
            <person name="Nishi S."/>
            <person name="Hori S."/>
            <person name="Arai W."/>
            <person name="Tsubouchi T."/>
            <person name="Morono Y."/>
            <person name="Uchiyama I."/>
            <person name="Ito T."/>
            <person name="Fujiyama A."/>
            <person name="Inagaki F."/>
            <person name="Takami H."/>
        </authorList>
    </citation>
    <scope>NUCLEOTIDE SEQUENCE</scope>
    <source>
        <strain evidence="3">Expedition CK06-06</strain>
    </source>
</reference>
<feature type="non-terminal residue" evidence="3">
    <location>
        <position position="1"/>
    </location>
</feature>
<sequence>HLGAKFSGLGNKGASQREQLRATFKNIIATAIDERVNIVLIAGDLFDANQQPQRNIDLVIEQFDLLRQNNIPVCLIPGTHDSLDSSSIYRKVDFEGKCSNLKIFADENMSYKEYPELNLTVYGKPNLSNRSYISPLEGLKPSTSSKFHIAMAHGSFYIPGKIAENDHVFRLEEVKASGMDYLALGHWHRVYACLEKPPAWYSGPPEWIPDQRERGAVLLVSLSGAGEVKVESKMLGLRDYDEVEIDMSEIQDLAKL</sequence>
<organism evidence="3">
    <name type="scientific">marine sediment metagenome</name>
    <dbReference type="NCBI Taxonomy" id="412755"/>
    <lineage>
        <taxon>unclassified sequences</taxon>
        <taxon>metagenomes</taxon>
        <taxon>ecological metagenomes</taxon>
    </lineage>
</organism>
<dbReference type="EMBL" id="BARS01037960">
    <property type="protein sequence ID" value="GAG17222.1"/>
    <property type="molecule type" value="Genomic_DNA"/>
</dbReference>
<dbReference type="GO" id="GO:0016787">
    <property type="term" value="F:hydrolase activity"/>
    <property type="evidence" value="ECO:0007669"/>
    <property type="project" value="UniProtKB-KW"/>
</dbReference>
<dbReference type="Pfam" id="PF00149">
    <property type="entry name" value="Metallophos"/>
    <property type="match status" value="1"/>
</dbReference>
<accession>X0W1K0</accession>
<proteinExistence type="predicted"/>